<evidence type="ECO:0000256" key="8">
    <source>
        <dbReference type="ARBA" id="ARBA00044729"/>
    </source>
</evidence>
<dbReference type="InterPro" id="IPR018028">
    <property type="entry name" value="Catalase"/>
</dbReference>
<dbReference type="EMBL" id="KV722426">
    <property type="protein sequence ID" value="OCH89467.1"/>
    <property type="molecule type" value="Genomic_DNA"/>
</dbReference>
<proteinExistence type="inferred from homology"/>
<dbReference type="GO" id="GO:0005777">
    <property type="term" value="C:peroxisome"/>
    <property type="evidence" value="ECO:0007669"/>
    <property type="project" value="TreeGrafter"/>
</dbReference>
<dbReference type="GO" id="GO:0020037">
    <property type="term" value="F:heme binding"/>
    <property type="evidence" value="ECO:0007669"/>
    <property type="project" value="InterPro"/>
</dbReference>
<dbReference type="PANTHER" id="PTHR11465">
    <property type="entry name" value="CATALASE"/>
    <property type="match status" value="1"/>
</dbReference>
<dbReference type="PANTHER" id="PTHR11465:SF62">
    <property type="entry name" value="CATALASE T"/>
    <property type="match status" value="1"/>
</dbReference>
<dbReference type="InterPro" id="IPR010582">
    <property type="entry name" value="Catalase_immune_responsive"/>
</dbReference>
<feature type="active site" evidence="9">
    <location>
        <position position="136"/>
    </location>
</feature>
<evidence type="ECO:0000256" key="2">
    <source>
        <dbReference type="ARBA" id="ARBA00022559"/>
    </source>
</evidence>
<keyword evidence="6 10" id="KW-0408">Iron</keyword>
<dbReference type="EC" id="1.11.1.6" evidence="11"/>
<dbReference type="PROSITE" id="PS51402">
    <property type="entry name" value="CATALASE_3"/>
    <property type="match status" value="1"/>
</dbReference>
<name>A0A8E2AZJ8_9APHY</name>
<evidence type="ECO:0000313" key="15">
    <source>
        <dbReference type="Proteomes" id="UP000250043"/>
    </source>
</evidence>
<dbReference type="GO" id="GO:0046872">
    <property type="term" value="F:metal ion binding"/>
    <property type="evidence" value="ECO:0007669"/>
    <property type="project" value="UniProtKB-KW"/>
</dbReference>
<organism evidence="14 15">
    <name type="scientific">Obba rivulosa</name>
    <dbReference type="NCBI Taxonomy" id="1052685"/>
    <lineage>
        <taxon>Eukaryota</taxon>
        <taxon>Fungi</taxon>
        <taxon>Dikarya</taxon>
        <taxon>Basidiomycota</taxon>
        <taxon>Agaricomycotina</taxon>
        <taxon>Agaricomycetes</taxon>
        <taxon>Polyporales</taxon>
        <taxon>Gelatoporiaceae</taxon>
        <taxon>Obba</taxon>
    </lineage>
</organism>
<dbReference type="FunFam" id="2.40.180.10:FF:000001">
    <property type="entry name" value="Catalase"/>
    <property type="match status" value="1"/>
</dbReference>
<dbReference type="InterPro" id="IPR002226">
    <property type="entry name" value="Catalase_haem_BS"/>
</dbReference>
<keyword evidence="15" id="KW-1185">Reference proteome</keyword>
<comment type="similarity">
    <text evidence="1 11">Belongs to the catalase family.</text>
</comment>
<comment type="function">
    <text evidence="8 12">Catalyzes the degradation of hydrogen peroxide (H(2)O(2)) generated by peroxisomal oxidases to water and oxygen, thereby protecting cells from the toxic effects of hydrogen peroxide.</text>
</comment>
<evidence type="ECO:0000313" key="14">
    <source>
        <dbReference type="EMBL" id="OCH89467.1"/>
    </source>
</evidence>
<dbReference type="PRINTS" id="PR00067">
    <property type="entry name" value="CATALASE"/>
</dbReference>
<keyword evidence="5 11" id="KW-0560">Oxidoreductase</keyword>
<dbReference type="InterPro" id="IPR020835">
    <property type="entry name" value="Catalase_sf"/>
</dbReference>
<comment type="catalytic activity">
    <reaction evidence="11">
        <text>2 H2O2 = O2 + 2 H2O</text>
        <dbReference type="Rhea" id="RHEA:20309"/>
        <dbReference type="ChEBI" id="CHEBI:15377"/>
        <dbReference type="ChEBI" id="CHEBI:15379"/>
        <dbReference type="ChEBI" id="CHEBI:16240"/>
        <dbReference type="EC" id="1.11.1.6"/>
    </reaction>
</comment>
<keyword evidence="4 10" id="KW-0479">Metal-binding</keyword>
<dbReference type="SUPFAM" id="SSF56634">
    <property type="entry name" value="Heme-dependent catalase-like"/>
    <property type="match status" value="1"/>
</dbReference>
<feature type="domain" description="Catalase core" evidence="13">
    <location>
        <begin position="16"/>
        <end position="398"/>
    </location>
</feature>
<evidence type="ECO:0000256" key="6">
    <source>
        <dbReference type="ARBA" id="ARBA00023004"/>
    </source>
</evidence>
<accession>A0A8E2AZJ8</accession>
<keyword evidence="7 11" id="KW-0376">Hydrogen peroxide</keyword>
<dbReference type="OrthoDB" id="6880011at2759"/>
<dbReference type="SMART" id="SM01060">
    <property type="entry name" value="Catalase"/>
    <property type="match status" value="1"/>
</dbReference>
<evidence type="ECO:0000256" key="4">
    <source>
        <dbReference type="ARBA" id="ARBA00022723"/>
    </source>
</evidence>
<evidence type="ECO:0000256" key="3">
    <source>
        <dbReference type="ARBA" id="ARBA00022617"/>
    </source>
</evidence>
<dbReference type="PROSITE" id="PS00437">
    <property type="entry name" value="CATALASE_1"/>
    <property type="match status" value="1"/>
</dbReference>
<gene>
    <name evidence="14" type="ORF">OBBRIDRAFT_835784</name>
</gene>
<dbReference type="GO" id="GO:0005739">
    <property type="term" value="C:mitochondrion"/>
    <property type="evidence" value="ECO:0007669"/>
    <property type="project" value="TreeGrafter"/>
</dbReference>
<evidence type="ECO:0000256" key="7">
    <source>
        <dbReference type="ARBA" id="ARBA00023324"/>
    </source>
</evidence>
<evidence type="ECO:0000256" key="1">
    <source>
        <dbReference type="ARBA" id="ARBA00005329"/>
    </source>
</evidence>
<dbReference type="Pfam" id="PF00199">
    <property type="entry name" value="Catalase"/>
    <property type="match status" value="1"/>
</dbReference>
<dbReference type="InterPro" id="IPR024711">
    <property type="entry name" value="Catalase_clade1/3"/>
</dbReference>
<evidence type="ECO:0000256" key="5">
    <source>
        <dbReference type="ARBA" id="ARBA00023002"/>
    </source>
</evidence>
<dbReference type="GO" id="GO:0004096">
    <property type="term" value="F:catalase activity"/>
    <property type="evidence" value="ECO:0007669"/>
    <property type="project" value="UniProtKB-EC"/>
</dbReference>
<dbReference type="PIRSF" id="PIRSF038928">
    <property type="entry name" value="Catalase_clade1-3"/>
    <property type="match status" value="1"/>
</dbReference>
<sequence>MPSQQVFDTKDGAVYTTSTGAPVGVPYAAQRIGFQGPLLLQDFHHIDLLAHFDRERIPERVVHAKGAGAHGYFEVTHDISDLTCAQLFSKVGNKARTTVRFSTVGGESGSADTARDPRGFAIKIKTEEGNLDWVFNNTPVFFIRDPAKFPHFIHTQKRDPQTHLKDADMFWDYLSQNPESIHQVMILFSDRGTPDGYHHMHGYSGHTYKFVNKDGNFHYVQIHLIKDGGAKTFDNETAGKLAGDNPDYGIQNLFEDIESGKPPSWTVSIQTMTVEQAEKFRYNVLDLTKVWPHKEYPLRPIGKLVLNENPQNYFAEIEQAAFSPSHSVPGIEPSADPVLQSRLFSYPDTHRHRLGVNYNQLPVNAPVAPTANFQRDGFMAFNNQGARPNYQSSIAPLSYKEKPYNIIKHETWLGAANADLSYITELDFEQPRALWQKVFNDTDREHLVHNVAVHIKGVRSPEVRDRQLSVFAAVDQSIADRIAKAIGVSTVKPLQVKPASEAIRFKAFATNQA</sequence>
<dbReference type="Gene3D" id="2.40.180.10">
    <property type="entry name" value="Catalase core domain"/>
    <property type="match status" value="1"/>
</dbReference>
<dbReference type="GO" id="GO:0042744">
    <property type="term" value="P:hydrogen peroxide catabolic process"/>
    <property type="evidence" value="ECO:0007669"/>
    <property type="project" value="UniProtKB-KW"/>
</dbReference>
<evidence type="ECO:0000256" key="9">
    <source>
        <dbReference type="PIRSR" id="PIRSR038928-1"/>
    </source>
</evidence>
<evidence type="ECO:0000256" key="10">
    <source>
        <dbReference type="PIRSR" id="PIRSR038928-2"/>
    </source>
</evidence>
<feature type="binding site" description="axial binding residue" evidence="10">
    <location>
        <position position="346"/>
    </location>
    <ligand>
        <name>heme</name>
        <dbReference type="ChEBI" id="CHEBI:30413"/>
    </ligand>
    <ligandPart>
        <name>Fe</name>
        <dbReference type="ChEBI" id="CHEBI:18248"/>
    </ligandPart>
</feature>
<dbReference type="GO" id="GO:0042542">
    <property type="term" value="P:response to hydrogen peroxide"/>
    <property type="evidence" value="ECO:0007669"/>
    <property type="project" value="TreeGrafter"/>
</dbReference>
<comment type="cofactor">
    <cofactor evidence="10">
        <name>heme</name>
        <dbReference type="ChEBI" id="CHEBI:30413"/>
    </cofactor>
</comment>
<dbReference type="Pfam" id="PF06628">
    <property type="entry name" value="Catalase-rel"/>
    <property type="match status" value="1"/>
</dbReference>
<dbReference type="InterPro" id="IPR024708">
    <property type="entry name" value="Catalase_AS"/>
</dbReference>
<dbReference type="AlphaFoldDB" id="A0A8E2AZJ8"/>
<evidence type="ECO:0000259" key="13">
    <source>
        <dbReference type="SMART" id="SM01060"/>
    </source>
</evidence>
<dbReference type="CDD" id="cd08157">
    <property type="entry name" value="catalase_fungal"/>
    <property type="match status" value="1"/>
</dbReference>
<feature type="active site" evidence="9">
    <location>
        <position position="63"/>
    </location>
</feature>
<dbReference type="PROSITE" id="PS00438">
    <property type="entry name" value="CATALASE_2"/>
    <property type="match status" value="1"/>
</dbReference>
<keyword evidence="2 11" id="KW-0575">Peroxidase</keyword>
<reference evidence="14 15" key="1">
    <citation type="submission" date="2016-07" db="EMBL/GenBank/DDBJ databases">
        <title>Draft genome of the white-rot fungus Obba rivulosa 3A-2.</title>
        <authorList>
            <consortium name="DOE Joint Genome Institute"/>
            <person name="Miettinen O."/>
            <person name="Riley R."/>
            <person name="Acob R."/>
            <person name="Barry K."/>
            <person name="Cullen D."/>
            <person name="De Vries R."/>
            <person name="Hainaut M."/>
            <person name="Hatakka A."/>
            <person name="Henrissat B."/>
            <person name="Hilden K."/>
            <person name="Kuo R."/>
            <person name="Labutti K."/>
            <person name="Lipzen A."/>
            <person name="Makela M.R."/>
            <person name="Sandor L."/>
            <person name="Spatafora J.W."/>
            <person name="Grigoriev I.V."/>
            <person name="Hibbett D.S."/>
        </authorList>
    </citation>
    <scope>NUCLEOTIDE SEQUENCE [LARGE SCALE GENOMIC DNA]</scope>
    <source>
        <strain evidence="14 15">3A-2</strain>
    </source>
</reference>
<dbReference type="Proteomes" id="UP000250043">
    <property type="component" value="Unassembled WGS sequence"/>
</dbReference>
<protein>
    <recommendedName>
        <fullName evidence="11">Catalase</fullName>
        <ecNumber evidence="11">1.11.1.6</ecNumber>
    </recommendedName>
</protein>
<keyword evidence="3 10" id="KW-0349">Heme</keyword>
<evidence type="ECO:0000256" key="12">
    <source>
        <dbReference type="RuleBase" id="RU004142"/>
    </source>
</evidence>
<evidence type="ECO:0000256" key="11">
    <source>
        <dbReference type="RuleBase" id="RU000498"/>
    </source>
</evidence>
<dbReference type="InterPro" id="IPR011614">
    <property type="entry name" value="Catalase_core"/>
</dbReference>